<evidence type="ECO:0000256" key="2">
    <source>
        <dbReference type="ARBA" id="ARBA00022723"/>
    </source>
</evidence>
<keyword evidence="4" id="KW-0560">Oxidoreductase</keyword>
<dbReference type="GO" id="GO:0006631">
    <property type="term" value="P:fatty acid metabolic process"/>
    <property type="evidence" value="ECO:0007669"/>
    <property type="project" value="UniProtKB-ARBA"/>
</dbReference>
<dbReference type="Proteomes" id="UP000807342">
    <property type="component" value="Unassembled WGS sequence"/>
</dbReference>
<dbReference type="EMBL" id="MU151192">
    <property type="protein sequence ID" value="KAF9447624.1"/>
    <property type="molecule type" value="Genomic_DNA"/>
</dbReference>
<name>A0A9P6C3M9_9AGAR</name>
<evidence type="ECO:0000313" key="7">
    <source>
        <dbReference type="EMBL" id="KAF9447624.1"/>
    </source>
</evidence>
<evidence type="ECO:0000256" key="5">
    <source>
        <dbReference type="ARBA" id="ARBA00023004"/>
    </source>
</evidence>
<dbReference type="PRINTS" id="PR00457">
    <property type="entry name" value="ANPEROXIDASE"/>
</dbReference>
<feature type="binding site" description="axial binding residue" evidence="6">
    <location>
        <position position="391"/>
    </location>
    <ligand>
        <name>heme b</name>
        <dbReference type="ChEBI" id="CHEBI:60344"/>
    </ligand>
    <ligandPart>
        <name>Fe</name>
        <dbReference type="ChEBI" id="CHEBI:18248"/>
    </ligandPart>
</feature>
<proteinExistence type="predicted"/>
<dbReference type="InterPro" id="IPR036396">
    <property type="entry name" value="Cyt_P450_sf"/>
</dbReference>
<dbReference type="PROSITE" id="PS50292">
    <property type="entry name" value="PEROXIDASE_3"/>
    <property type="match status" value="1"/>
</dbReference>
<dbReference type="GO" id="GO:0006979">
    <property type="term" value="P:response to oxidative stress"/>
    <property type="evidence" value="ECO:0007669"/>
    <property type="project" value="InterPro"/>
</dbReference>
<protein>
    <submittedName>
        <fullName evidence="7">Heme peroxidase</fullName>
    </submittedName>
</protein>
<accession>A0A9P6C3M9</accession>
<dbReference type="PANTHER" id="PTHR11903">
    <property type="entry name" value="PROSTAGLANDIN G/H SYNTHASE"/>
    <property type="match status" value="1"/>
</dbReference>
<reference evidence="7" key="1">
    <citation type="submission" date="2020-11" db="EMBL/GenBank/DDBJ databases">
        <authorList>
            <consortium name="DOE Joint Genome Institute"/>
            <person name="Ahrendt S."/>
            <person name="Riley R."/>
            <person name="Andreopoulos W."/>
            <person name="Labutti K."/>
            <person name="Pangilinan J."/>
            <person name="Ruiz-Duenas F.J."/>
            <person name="Barrasa J.M."/>
            <person name="Sanchez-Garcia M."/>
            <person name="Camarero S."/>
            <person name="Miyauchi S."/>
            <person name="Serrano A."/>
            <person name="Linde D."/>
            <person name="Babiker R."/>
            <person name="Drula E."/>
            <person name="Ayuso-Fernandez I."/>
            <person name="Pacheco R."/>
            <person name="Padilla G."/>
            <person name="Ferreira P."/>
            <person name="Barriuso J."/>
            <person name="Kellner H."/>
            <person name="Castanera R."/>
            <person name="Alfaro M."/>
            <person name="Ramirez L."/>
            <person name="Pisabarro A.G."/>
            <person name="Kuo A."/>
            <person name="Tritt A."/>
            <person name="Lipzen A."/>
            <person name="He G."/>
            <person name="Yan M."/>
            <person name="Ng V."/>
            <person name="Cullen D."/>
            <person name="Martin F."/>
            <person name="Rosso M.-N."/>
            <person name="Henrissat B."/>
            <person name="Hibbett D."/>
            <person name="Martinez A.T."/>
            <person name="Grigoriev I.V."/>
        </authorList>
    </citation>
    <scope>NUCLEOTIDE SEQUENCE</scope>
    <source>
        <strain evidence="7">MF-IS2</strain>
    </source>
</reference>
<dbReference type="GO" id="GO:0016705">
    <property type="term" value="F:oxidoreductase activity, acting on paired donors, with incorporation or reduction of molecular oxygen"/>
    <property type="evidence" value="ECO:0007669"/>
    <property type="project" value="InterPro"/>
</dbReference>
<comment type="caution">
    <text evidence="7">The sequence shown here is derived from an EMBL/GenBank/DDBJ whole genome shotgun (WGS) entry which is preliminary data.</text>
</comment>
<dbReference type="Pfam" id="PF03098">
    <property type="entry name" value="An_peroxidase"/>
    <property type="match status" value="2"/>
</dbReference>
<organism evidence="7 8">
    <name type="scientific">Macrolepiota fuliginosa MF-IS2</name>
    <dbReference type="NCBI Taxonomy" id="1400762"/>
    <lineage>
        <taxon>Eukaryota</taxon>
        <taxon>Fungi</taxon>
        <taxon>Dikarya</taxon>
        <taxon>Basidiomycota</taxon>
        <taxon>Agaricomycotina</taxon>
        <taxon>Agaricomycetes</taxon>
        <taxon>Agaricomycetidae</taxon>
        <taxon>Agaricales</taxon>
        <taxon>Agaricineae</taxon>
        <taxon>Agaricaceae</taxon>
        <taxon>Macrolepiota</taxon>
    </lineage>
</organism>
<evidence type="ECO:0000256" key="4">
    <source>
        <dbReference type="ARBA" id="ARBA00023002"/>
    </source>
</evidence>
<keyword evidence="2 6" id="KW-0479">Metal-binding</keyword>
<dbReference type="PANTHER" id="PTHR11903:SF37">
    <property type="entry name" value="PSI-PRODUCING OXYGENASE A"/>
    <property type="match status" value="1"/>
</dbReference>
<evidence type="ECO:0000256" key="3">
    <source>
        <dbReference type="ARBA" id="ARBA00022964"/>
    </source>
</evidence>
<dbReference type="InterPro" id="IPR050783">
    <property type="entry name" value="Oxylipin_biosynth_metab"/>
</dbReference>
<dbReference type="InterPro" id="IPR019791">
    <property type="entry name" value="Haem_peroxidase_animal"/>
</dbReference>
<keyword evidence="3" id="KW-0223">Dioxygenase</keyword>
<dbReference type="OrthoDB" id="823504at2759"/>
<dbReference type="SUPFAM" id="SSF48113">
    <property type="entry name" value="Heme-dependent peroxidases"/>
    <property type="match status" value="1"/>
</dbReference>
<dbReference type="InterPro" id="IPR037120">
    <property type="entry name" value="Haem_peroxidase_sf_animal"/>
</dbReference>
<dbReference type="GO" id="GO:0005506">
    <property type="term" value="F:iron ion binding"/>
    <property type="evidence" value="ECO:0007669"/>
    <property type="project" value="InterPro"/>
</dbReference>
<dbReference type="GO" id="GO:0020037">
    <property type="term" value="F:heme binding"/>
    <property type="evidence" value="ECO:0007669"/>
    <property type="project" value="InterPro"/>
</dbReference>
<keyword evidence="5 6" id="KW-0408">Iron</keyword>
<keyword evidence="7" id="KW-0575">Peroxidase</keyword>
<dbReference type="AlphaFoldDB" id="A0A9P6C3M9"/>
<dbReference type="Gene3D" id="1.10.640.10">
    <property type="entry name" value="Haem peroxidase domain superfamily, animal type"/>
    <property type="match status" value="1"/>
</dbReference>
<sequence>MLSLARRFDRYAASRAPLDLDGAHPRTHVAERTLRRLQEIIQKPAITPADLPAFWDAIEHASTPGLDDRKMLLEKLLVAMSRLKDYSISLDIQQAVINILYKDLPHPPNGFLCPFEMTKTLLISQPNNLVAPPTMPKNIHYAYRAADGSNYNPLVPGIGRAGSPYARSVPSTNLTPRTTLPDPHLVFDTLLKRDTFTPHPDGISSLFFAFANLIIHDIFNTNRSDWRTNDASSYLDLSILYGSSEEQLSKVRTFDGSGRLMPDTFADGRLLMMPPASCALLVLLSRNHNYIAQKLLDINEFQHFKHPSELSEDEKRIQDDEIFNRTRLVNCGYFMQIILGDYVGAILGLVRDGSDWRLNPLMNMREVDHDIAVRGEGNVVSIEFNLLYRWHSTLSQQNVSWIENEFAKVFPKDANEASISAFKAEAGAAMAQRVASPPNGWNFGGISRGSDGRFRDVDLARILQSVTQDVAGAFKARGIPECMRVIEVMGIMQSRAWGTCSLNEFRKFMGLKPYSSFKEWNPNPKIHVPAASLYKDIDRLELHVGLQAEEAKTPGPGAGMCPGYTISRAILADAVCLTRGDRFLTTDFTPFNLTAWGYQDCQYDHEDGSFGGMLTKLLFRTLPDHYPAGSALAHFPFTIPEKMYTVIKAKGDGSIDNYRWPGDLINSAESLPPVRDHVWKVVSDLAGVKDVLGRDATEVAKRQEIVVEPILKKKQGLSCKKTREKQAQVTQSIMARDKWAQYFNDKTERLLQAKKFDQVGNDQVCYVDIVKDVIDLLPVHWICEEVAHLPLKSHCNPEGEWREEDTCAQWADVARYIYMNFDPANDFKLRERSQKTATEIIDIIREHLNDSERRFVSLYPTRVQMKPWLMLRQASIGCPFEYIGICKKPDSIETLRGLHRERGLSHTELAISVFYATVPTAALFSKAIAQVVDYFLAEENQQARKEIEKIFLKQEKDASAKIMGYVREALRLNPIFAGVYRVAKGGGEISGHHIQLGDHLFVDIATANNTLKPTPDYARPTEKQGILSPYNDGMLSPEFFEAVVPGIIGTILTQKGLKRAEGESGTLTKFDEKWHGTDRREYVNISGLVTPWPDAMIVGFEPKPTTA</sequence>
<dbReference type="InterPro" id="IPR034812">
    <property type="entry name" value="Ppo-like_N"/>
</dbReference>
<gene>
    <name evidence="7" type="ORF">P691DRAFT_731158</name>
</gene>
<keyword evidence="8" id="KW-1185">Reference proteome</keyword>
<dbReference type="CDD" id="cd09817">
    <property type="entry name" value="linoleate_diol_synthase_like"/>
    <property type="match status" value="1"/>
</dbReference>
<evidence type="ECO:0000256" key="1">
    <source>
        <dbReference type="ARBA" id="ARBA00022617"/>
    </source>
</evidence>
<dbReference type="GO" id="GO:0051213">
    <property type="term" value="F:dioxygenase activity"/>
    <property type="evidence" value="ECO:0007669"/>
    <property type="project" value="UniProtKB-KW"/>
</dbReference>
<evidence type="ECO:0000313" key="8">
    <source>
        <dbReference type="Proteomes" id="UP000807342"/>
    </source>
</evidence>
<dbReference type="Gene3D" id="1.10.630.10">
    <property type="entry name" value="Cytochrome P450"/>
    <property type="match status" value="1"/>
</dbReference>
<dbReference type="GO" id="GO:0004601">
    <property type="term" value="F:peroxidase activity"/>
    <property type="evidence" value="ECO:0007669"/>
    <property type="project" value="UniProtKB-KW"/>
</dbReference>
<dbReference type="InterPro" id="IPR010255">
    <property type="entry name" value="Haem_peroxidase_sf"/>
</dbReference>
<dbReference type="GO" id="GO:0004497">
    <property type="term" value="F:monooxygenase activity"/>
    <property type="evidence" value="ECO:0007669"/>
    <property type="project" value="InterPro"/>
</dbReference>
<keyword evidence="1 6" id="KW-0349">Heme</keyword>
<evidence type="ECO:0000256" key="6">
    <source>
        <dbReference type="PIRSR" id="PIRSR619791-2"/>
    </source>
</evidence>
<dbReference type="SUPFAM" id="SSF48264">
    <property type="entry name" value="Cytochrome P450"/>
    <property type="match status" value="1"/>
</dbReference>